<keyword evidence="2 3" id="KW-0408">Iron</keyword>
<evidence type="ECO:0000256" key="4">
    <source>
        <dbReference type="SAM" id="MobiDB-lite"/>
    </source>
</evidence>
<dbReference type="EMBL" id="AASE01000002">
    <property type="protein sequence ID" value="EAT59842.1"/>
    <property type="molecule type" value="Genomic_DNA"/>
</dbReference>
<accession>Q0YTQ8</accession>
<dbReference type="Proteomes" id="UP000004162">
    <property type="component" value="Unassembled WGS sequence"/>
</dbReference>
<comment type="caution">
    <text evidence="6">The sequence shown here is derived from an EMBL/GenBank/DDBJ whole genome shotgun (WGS) entry which is preliminary data.</text>
</comment>
<dbReference type="GO" id="GO:0020037">
    <property type="term" value="F:heme binding"/>
    <property type="evidence" value="ECO:0007669"/>
    <property type="project" value="InterPro"/>
</dbReference>
<evidence type="ECO:0000259" key="5">
    <source>
        <dbReference type="PROSITE" id="PS51007"/>
    </source>
</evidence>
<feature type="compositionally biased region" description="Basic and acidic residues" evidence="4">
    <location>
        <begin position="140"/>
        <end position="159"/>
    </location>
</feature>
<feature type="domain" description="Cytochrome c" evidence="5">
    <location>
        <begin position="37"/>
        <end position="143"/>
    </location>
</feature>
<dbReference type="OrthoDB" id="196738at2"/>
<name>Q0YTQ8_9CHLB</name>
<dbReference type="AlphaFoldDB" id="Q0YTQ8"/>
<protein>
    <submittedName>
        <fullName evidence="6">Cytochrome c, putative</fullName>
    </submittedName>
</protein>
<evidence type="ECO:0000256" key="2">
    <source>
        <dbReference type="ARBA" id="ARBA00023004"/>
    </source>
</evidence>
<dbReference type="InterPro" id="IPR009056">
    <property type="entry name" value="Cyt_c-like_dom"/>
</dbReference>
<organism evidence="6 7">
    <name type="scientific">Chlorobium ferrooxidans DSM 13031</name>
    <dbReference type="NCBI Taxonomy" id="377431"/>
    <lineage>
        <taxon>Bacteria</taxon>
        <taxon>Pseudomonadati</taxon>
        <taxon>Chlorobiota</taxon>
        <taxon>Chlorobiia</taxon>
        <taxon>Chlorobiales</taxon>
        <taxon>Chlorobiaceae</taxon>
        <taxon>Chlorobium/Pelodictyon group</taxon>
        <taxon>Chlorobium</taxon>
    </lineage>
</organism>
<keyword evidence="7" id="KW-1185">Reference proteome</keyword>
<dbReference type="RefSeq" id="WP_006365620.1">
    <property type="nucleotide sequence ID" value="NZ_AASE01000002.1"/>
</dbReference>
<dbReference type="InterPro" id="IPR025992">
    <property type="entry name" value="Haem-bd"/>
</dbReference>
<keyword evidence="3" id="KW-0349">Heme</keyword>
<dbReference type="SMART" id="SM01235">
    <property type="entry name" value="Haem_bd"/>
    <property type="match status" value="1"/>
</dbReference>
<dbReference type="GO" id="GO:0046872">
    <property type="term" value="F:metal ion binding"/>
    <property type="evidence" value="ECO:0007669"/>
    <property type="project" value="UniProtKB-KW"/>
</dbReference>
<evidence type="ECO:0000313" key="6">
    <source>
        <dbReference type="EMBL" id="EAT59842.1"/>
    </source>
</evidence>
<evidence type="ECO:0000256" key="1">
    <source>
        <dbReference type="ARBA" id="ARBA00022723"/>
    </source>
</evidence>
<gene>
    <name evidence="6" type="ORF">CferDRAFT_1849</name>
</gene>
<dbReference type="Pfam" id="PF14376">
    <property type="entry name" value="Haem_bd"/>
    <property type="match status" value="1"/>
</dbReference>
<keyword evidence="1 3" id="KW-0479">Metal-binding</keyword>
<sequence>MNFVKFLGGAAIALAAIQLVPYGRDHTNPPVTGEPKWDSPRTQELFNRACKDCHSNNTVWPWYSSVAPASWLTQLDVSMGREAFNVSEWGRPEENEGEKAAEEVRKGKMPMVIYLPAHPEAKLNAQEKEELVNGLVATFGDEKNEKKDAKGAAKPKDKD</sequence>
<proteinExistence type="predicted"/>
<reference evidence="6 7" key="1">
    <citation type="submission" date="2006-07" db="EMBL/GenBank/DDBJ databases">
        <title>Annotation of the draft genome assembly of Chlorobium ferroxidans DSM 13031.</title>
        <authorList>
            <consortium name="US DOE Joint Genome Institute (JGI-ORNL)"/>
            <person name="Larimer F."/>
            <person name="Land M."/>
            <person name="Hauser L."/>
        </authorList>
    </citation>
    <scope>NUCLEOTIDE SEQUENCE [LARGE SCALE GENOMIC DNA]</scope>
    <source>
        <strain evidence="6 7">DSM 13031</strain>
    </source>
</reference>
<evidence type="ECO:0000313" key="7">
    <source>
        <dbReference type="Proteomes" id="UP000004162"/>
    </source>
</evidence>
<dbReference type="GO" id="GO:0009055">
    <property type="term" value="F:electron transfer activity"/>
    <property type="evidence" value="ECO:0007669"/>
    <property type="project" value="InterPro"/>
</dbReference>
<feature type="region of interest" description="Disordered" evidence="4">
    <location>
        <begin position="138"/>
        <end position="159"/>
    </location>
</feature>
<reference evidence="6 7" key="2">
    <citation type="submission" date="2006-07" db="EMBL/GenBank/DDBJ databases">
        <title>Sequencing of the draft genome and assembly of Chlorobium ferroxidans DSM 13031.</title>
        <authorList>
            <consortium name="US DOE Joint Genome Institute (JGI-PGF)"/>
            <person name="Copeland A."/>
            <person name="Lucas S."/>
            <person name="Lapidus A."/>
            <person name="Barry K."/>
            <person name="Glavina del Rio T."/>
            <person name="Dalin E."/>
            <person name="Tice H."/>
            <person name="Bruce D."/>
            <person name="Pitluck S."/>
            <person name="Richardson P."/>
        </authorList>
    </citation>
    <scope>NUCLEOTIDE SEQUENCE [LARGE SCALE GENOMIC DNA]</scope>
    <source>
        <strain evidence="6 7">DSM 13031</strain>
    </source>
</reference>
<dbReference type="PROSITE" id="PS51007">
    <property type="entry name" value="CYTC"/>
    <property type="match status" value="1"/>
</dbReference>
<evidence type="ECO:0000256" key="3">
    <source>
        <dbReference type="PROSITE-ProRule" id="PRU00433"/>
    </source>
</evidence>